<accession>A0A8S9HHW8</accession>
<feature type="compositionally biased region" description="Pro residues" evidence="1">
    <location>
        <begin position="27"/>
        <end position="40"/>
    </location>
</feature>
<dbReference type="Proteomes" id="UP000712281">
    <property type="component" value="Unassembled WGS sequence"/>
</dbReference>
<feature type="region of interest" description="Disordered" evidence="1">
    <location>
        <begin position="135"/>
        <end position="175"/>
    </location>
</feature>
<dbReference type="EMBL" id="QGKW02001940">
    <property type="protein sequence ID" value="KAF2555872.1"/>
    <property type="molecule type" value="Genomic_DNA"/>
</dbReference>
<organism evidence="2 3">
    <name type="scientific">Brassica cretica</name>
    <name type="common">Mustard</name>
    <dbReference type="NCBI Taxonomy" id="69181"/>
    <lineage>
        <taxon>Eukaryota</taxon>
        <taxon>Viridiplantae</taxon>
        <taxon>Streptophyta</taxon>
        <taxon>Embryophyta</taxon>
        <taxon>Tracheophyta</taxon>
        <taxon>Spermatophyta</taxon>
        <taxon>Magnoliopsida</taxon>
        <taxon>eudicotyledons</taxon>
        <taxon>Gunneridae</taxon>
        <taxon>Pentapetalae</taxon>
        <taxon>rosids</taxon>
        <taxon>malvids</taxon>
        <taxon>Brassicales</taxon>
        <taxon>Brassicaceae</taxon>
        <taxon>Brassiceae</taxon>
        <taxon>Brassica</taxon>
    </lineage>
</organism>
<feature type="compositionally biased region" description="Polar residues" evidence="1">
    <location>
        <begin position="163"/>
        <end position="172"/>
    </location>
</feature>
<reference evidence="2" key="1">
    <citation type="submission" date="2019-12" db="EMBL/GenBank/DDBJ databases">
        <title>Genome sequencing and annotation of Brassica cretica.</title>
        <authorList>
            <person name="Studholme D.J."/>
            <person name="Sarris P.F."/>
        </authorList>
    </citation>
    <scope>NUCLEOTIDE SEQUENCE</scope>
    <source>
        <strain evidence="2">PFS-001/15</strain>
        <tissue evidence="2">Leaf</tissue>
    </source>
</reference>
<feature type="compositionally biased region" description="Polar residues" evidence="1">
    <location>
        <begin position="68"/>
        <end position="94"/>
    </location>
</feature>
<protein>
    <submittedName>
        <fullName evidence="2">Uncharacterized protein</fullName>
    </submittedName>
</protein>
<evidence type="ECO:0000313" key="3">
    <source>
        <dbReference type="Proteomes" id="UP000712281"/>
    </source>
</evidence>
<sequence>MLSPNPWLAIASASPLQSTAPAGILSRPPPTPDPPDPNHFPPLSAARSPSKRSKSHIPPSKFLDTVHQKLTTSASPSEISPTVPLPQSTTVLPSSSTSQLLASFIHSPFSNSPGHLMKNCPKGHKDWVQISRKKKHTCSMVDEPKVGSQQTPSDSLPKEPSDHQSLPVTSISIDPDTATDVLTNDLGTVLPPPVPASMDIDSPPPPLPSVSLDTNLVSSTSSITIPPTEPISPPHLTNCVLGLAAVCPPRPVIPNNHLTTPKISFTSLNPFQLLSPPGNSLQLSPPNSPRTSPITSPKSPAKVPTFEIISASPSLDPSPLPVTPSSPTVLNSDQSANDLHLPHPEAGTTSI</sequence>
<evidence type="ECO:0000313" key="2">
    <source>
        <dbReference type="EMBL" id="KAF2555872.1"/>
    </source>
</evidence>
<feature type="region of interest" description="Disordered" evidence="1">
    <location>
        <begin position="276"/>
        <end position="351"/>
    </location>
</feature>
<evidence type="ECO:0000256" key="1">
    <source>
        <dbReference type="SAM" id="MobiDB-lite"/>
    </source>
</evidence>
<feature type="compositionally biased region" description="Polar residues" evidence="1">
    <location>
        <begin position="276"/>
        <end position="298"/>
    </location>
</feature>
<proteinExistence type="predicted"/>
<gene>
    <name evidence="2" type="ORF">F2Q68_00016987</name>
</gene>
<comment type="caution">
    <text evidence="2">The sequence shown here is derived from an EMBL/GenBank/DDBJ whole genome shotgun (WGS) entry which is preliminary data.</text>
</comment>
<name>A0A8S9HHW8_BRACR</name>
<feature type="region of interest" description="Disordered" evidence="1">
    <location>
        <begin position="19"/>
        <end position="94"/>
    </location>
</feature>
<dbReference type="AlphaFoldDB" id="A0A8S9HHW8"/>